<dbReference type="EMBL" id="CAACVS010000643">
    <property type="protein sequence ID" value="VEU44403.1"/>
    <property type="molecule type" value="Genomic_DNA"/>
</dbReference>
<keyword evidence="2" id="KW-1185">Reference proteome</keyword>
<sequence length="219" mass="21989">MPDAAPTAMTTPLPYSIFTNGSACGPGGVEAVGVIQSLVVVDDKSQGAKAQAPAETQPPGPAYSYFCETTTHTHTDPDNGGTIETTVYTKVGVTCSPLDQGDLALDAVTCEEAGCGSCETAYPVAATLAVPVFAPLPAPDACYGITADATGVTVLNRFDAGADREGIETYWEVYKANSCLGDLVEAASASASSAGEGRSGSVGSLVVAAALAASPFLLN</sequence>
<dbReference type="AlphaFoldDB" id="A0A448ZR09"/>
<organism evidence="1 2">
    <name type="scientific">Pseudo-nitzschia multistriata</name>
    <dbReference type="NCBI Taxonomy" id="183589"/>
    <lineage>
        <taxon>Eukaryota</taxon>
        <taxon>Sar</taxon>
        <taxon>Stramenopiles</taxon>
        <taxon>Ochrophyta</taxon>
        <taxon>Bacillariophyta</taxon>
        <taxon>Bacillariophyceae</taxon>
        <taxon>Bacillariophycidae</taxon>
        <taxon>Bacillariales</taxon>
        <taxon>Bacillariaceae</taxon>
        <taxon>Pseudo-nitzschia</taxon>
    </lineage>
</organism>
<gene>
    <name evidence="1" type="ORF">PSNMU_V1.4_AUG-EV-PASAV3_0115090</name>
</gene>
<reference evidence="1 2" key="1">
    <citation type="submission" date="2019-01" db="EMBL/GenBank/DDBJ databases">
        <authorList>
            <person name="Ferrante I. M."/>
        </authorList>
    </citation>
    <scope>NUCLEOTIDE SEQUENCE [LARGE SCALE GENOMIC DNA]</scope>
    <source>
        <strain evidence="1 2">B856</strain>
    </source>
</reference>
<evidence type="ECO:0000313" key="2">
    <source>
        <dbReference type="Proteomes" id="UP000291116"/>
    </source>
</evidence>
<dbReference type="Proteomes" id="UP000291116">
    <property type="component" value="Unassembled WGS sequence"/>
</dbReference>
<name>A0A448ZR09_9STRA</name>
<proteinExistence type="predicted"/>
<protein>
    <submittedName>
        <fullName evidence="1">Uncharacterized protein</fullName>
    </submittedName>
</protein>
<accession>A0A448ZR09</accession>
<evidence type="ECO:0000313" key="1">
    <source>
        <dbReference type="EMBL" id="VEU44403.1"/>
    </source>
</evidence>